<dbReference type="CDD" id="cd03195">
    <property type="entry name" value="GST_C_4"/>
    <property type="match status" value="1"/>
</dbReference>
<dbReference type="GO" id="GO:0016034">
    <property type="term" value="F:maleylacetoacetate isomerase activity"/>
    <property type="evidence" value="ECO:0007669"/>
    <property type="project" value="TreeGrafter"/>
</dbReference>
<evidence type="ECO:0000259" key="1">
    <source>
        <dbReference type="PROSITE" id="PS50404"/>
    </source>
</evidence>
<dbReference type="InterPro" id="IPR034338">
    <property type="entry name" value="GST_4_C"/>
</dbReference>
<protein>
    <submittedName>
        <fullName evidence="2">Glutathione S-transferase</fullName>
    </submittedName>
</protein>
<organism evidence="2 3">
    <name type="scientific">Candidatus Lambdaproteobacteria bacterium RIFOXYD2_FULL_56_26</name>
    <dbReference type="NCBI Taxonomy" id="1817773"/>
    <lineage>
        <taxon>Bacteria</taxon>
        <taxon>Pseudomonadati</taxon>
        <taxon>Pseudomonadota</taxon>
        <taxon>Candidatus Lambdaproteobacteria</taxon>
    </lineage>
</organism>
<dbReference type="Gene3D" id="3.40.30.10">
    <property type="entry name" value="Glutaredoxin"/>
    <property type="match status" value="1"/>
</dbReference>
<feature type="domain" description="GST N-terminal" evidence="1">
    <location>
        <begin position="6"/>
        <end position="87"/>
    </location>
</feature>
<dbReference type="Pfam" id="PF13417">
    <property type="entry name" value="GST_N_3"/>
    <property type="match status" value="1"/>
</dbReference>
<reference evidence="2 3" key="1">
    <citation type="journal article" date="2016" name="Nat. Commun.">
        <title>Thousands of microbial genomes shed light on interconnected biogeochemical processes in an aquifer system.</title>
        <authorList>
            <person name="Anantharaman K."/>
            <person name="Brown C.T."/>
            <person name="Hug L.A."/>
            <person name="Sharon I."/>
            <person name="Castelle C.J."/>
            <person name="Probst A.J."/>
            <person name="Thomas B.C."/>
            <person name="Singh A."/>
            <person name="Wilkins M.J."/>
            <person name="Karaoz U."/>
            <person name="Brodie E.L."/>
            <person name="Williams K.H."/>
            <person name="Hubbard S.S."/>
            <person name="Banfield J.F."/>
        </authorList>
    </citation>
    <scope>NUCLEOTIDE SEQUENCE [LARGE SCALE GENOMIC DNA]</scope>
</reference>
<dbReference type="PANTHER" id="PTHR42673">
    <property type="entry name" value="MALEYLACETOACETATE ISOMERASE"/>
    <property type="match status" value="1"/>
</dbReference>
<dbReference type="SFLD" id="SFLDG00358">
    <property type="entry name" value="Main_(cytGST)"/>
    <property type="match status" value="1"/>
</dbReference>
<dbReference type="SFLD" id="SFLDS00019">
    <property type="entry name" value="Glutathione_Transferase_(cytos"/>
    <property type="match status" value="1"/>
</dbReference>
<dbReference type="GO" id="GO:0004364">
    <property type="term" value="F:glutathione transferase activity"/>
    <property type="evidence" value="ECO:0007669"/>
    <property type="project" value="TreeGrafter"/>
</dbReference>
<dbReference type="NCBIfam" id="NF011693">
    <property type="entry name" value="PRK15113.1"/>
    <property type="match status" value="1"/>
</dbReference>
<dbReference type="Proteomes" id="UP000177583">
    <property type="component" value="Unassembled WGS sequence"/>
</dbReference>
<accession>A0A1F6H400</accession>
<dbReference type="GO" id="GO:0006749">
    <property type="term" value="P:glutathione metabolic process"/>
    <property type="evidence" value="ECO:0007669"/>
    <property type="project" value="TreeGrafter"/>
</dbReference>
<dbReference type="PROSITE" id="PS50404">
    <property type="entry name" value="GST_NTER"/>
    <property type="match status" value="1"/>
</dbReference>
<keyword evidence="2" id="KW-0808">Transferase</keyword>
<dbReference type="InterPro" id="IPR036282">
    <property type="entry name" value="Glutathione-S-Trfase_C_sf"/>
</dbReference>
<dbReference type="CDD" id="cd00570">
    <property type="entry name" value="GST_N_family"/>
    <property type="match status" value="1"/>
</dbReference>
<dbReference type="GO" id="GO:0006559">
    <property type="term" value="P:L-phenylalanine catabolic process"/>
    <property type="evidence" value="ECO:0007669"/>
    <property type="project" value="TreeGrafter"/>
</dbReference>
<evidence type="ECO:0000313" key="2">
    <source>
        <dbReference type="EMBL" id="OGH05099.1"/>
    </source>
</evidence>
<evidence type="ECO:0000313" key="3">
    <source>
        <dbReference type="Proteomes" id="UP000177583"/>
    </source>
</evidence>
<comment type="caution">
    <text evidence="2">The sequence shown here is derived from an EMBL/GenBank/DDBJ whole genome shotgun (WGS) entry which is preliminary data.</text>
</comment>
<dbReference type="AlphaFoldDB" id="A0A1F6H400"/>
<gene>
    <name evidence="2" type="ORF">A2557_06955</name>
</gene>
<dbReference type="PANTHER" id="PTHR42673:SF21">
    <property type="entry name" value="GLUTATHIONE S-TRANSFERASE YFCF"/>
    <property type="match status" value="1"/>
</dbReference>
<dbReference type="InterPro" id="IPR004045">
    <property type="entry name" value="Glutathione_S-Trfase_N"/>
</dbReference>
<dbReference type="EMBL" id="MFNF01000001">
    <property type="protein sequence ID" value="OGH05099.1"/>
    <property type="molecule type" value="Genomic_DNA"/>
</dbReference>
<dbReference type="InterPro" id="IPR040079">
    <property type="entry name" value="Glutathione_S-Trfase"/>
</dbReference>
<name>A0A1F6H400_9PROT</name>
<dbReference type="SUPFAM" id="SSF52833">
    <property type="entry name" value="Thioredoxin-like"/>
    <property type="match status" value="1"/>
</dbReference>
<dbReference type="Pfam" id="PF14834">
    <property type="entry name" value="GST_C_4"/>
    <property type="match status" value="1"/>
</dbReference>
<dbReference type="InterPro" id="IPR036249">
    <property type="entry name" value="Thioredoxin-like_sf"/>
</dbReference>
<sequence length="217" mass="24265">MTHGQLTLCIDSRFVSPYALSAFVALQEKGLPFELQKINLQAKENYRPEHLKRSLTGRVPVLVHGEFSLSESSAIDEYLEDRFPGPQYPRLYPTDLEHKARARQLQAWLRSDLLPIRQERSTEVIFLKPNPQPLSTAAQAAVSSLFGVAEGLLSGTGEQLFGDWCIADTDLALMLNRLVLNGDEVPPRLAAYASKQWQRPSVQLWVEQARKGAGKPA</sequence>
<proteinExistence type="predicted"/>
<dbReference type="SUPFAM" id="SSF47616">
    <property type="entry name" value="GST C-terminal domain-like"/>
    <property type="match status" value="1"/>
</dbReference>
<dbReference type="Gene3D" id="1.20.1050.10">
    <property type="match status" value="1"/>
</dbReference>